<dbReference type="EMBL" id="LR797435">
    <property type="protein sequence ID" value="CAB4216144.1"/>
    <property type="molecule type" value="Genomic_DNA"/>
</dbReference>
<dbReference type="EMBL" id="LR797079">
    <property type="protein sequence ID" value="CAB4185525.1"/>
    <property type="molecule type" value="Genomic_DNA"/>
</dbReference>
<evidence type="ECO:0000313" key="1">
    <source>
        <dbReference type="EMBL" id="CAB4174009.1"/>
    </source>
</evidence>
<evidence type="ECO:0000313" key="3">
    <source>
        <dbReference type="EMBL" id="CAB4193328.1"/>
    </source>
</evidence>
<dbReference type="EMBL" id="LR798422">
    <property type="protein sequence ID" value="CAB5230771.1"/>
    <property type="molecule type" value="Genomic_DNA"/>
</dbReference>
<reference evidence="2" key="1">
    <citation type="submission" date="2020-05" db="EMBL/GenBank/DDBJ databases">
        <authorList>
            <person name="Chiriac C."/>
            <person name="Salcher M."/>
            <person name="Ghai R."/>
            <person name="Kavagutti S V."/>
        </authorList>
    </citation>
    <scope>NUCLEOTIDE SEQUENCE</scope>
</reference>
<protein>
    <submittedName>
        <fullName evidence="2">Uncharacterized protein</fullName>
    </submittedName>
</protein>
<evidence type="ECO:0000313" key="5">
    <source>
        <dbReference type="EMBL" id="CAB5230771.1"/>
    </source>
</evidence>
<evidence type="ECO:0000313" key="2">
    <source>
        <dbReference type="EMBL" id="CAB4185525.1"/>
    </source>
</evidence>
<organism evidence="2">
    <name type="scientific">uncultured Caudovirales phage</name>
    <dbReference type="NCBI Taxonomy" id="2100421"/>
    <lineage>
        <taxon>Viruses</taxon>
        <taxon>Duplodnaviria</taxon>
        <taxon>Heunggongvirae</taxon>
        <taxon>Uroviricota</taxon>
        <taxon>Caudoviricetes</taxon>
        <taxon>Peduoviridae</taxon>
        <taxon>Maltschvirus</taxon>
        <taxon>Maltschvirus maltsch</taxon>
    </lineage>
</organism>
<accession>A0A6J5QXV7</accession>
<name>A0A6J5QXV7_9CAUD</name>
<evidence type="ECO:0000313" key="4">
    <source>
        <dbReference type="EMBL" id="CAB4216144.1"/>
    </source>
</evidence>
<dbReference type="EMBL" id="LR796912">
    <property type="protein sequence ID" value="CAB4174009.1"/>
    <property type="molecule type" value="Genomic_DNA"/>
</dbReference>
<gene>
    <name evidence="2" type="ORF">UFOVP1123_89</name>
    <name evidence="3" type="ORF">UFOVP1239_61</name>
    <name evidence="4" type="ORF">UFOVP1484_93</name>
    <name evidence="5" type="ORF">UFOVP1577_99</name>
    <name evidence="1" type="ORF">UFOVP961_19</name>
</gene>
<proteinExistence type="predicted"/>
<sequence length="155" mass="16499">MSYSRPPVQPGRGLKRSPSLPIESTAGVFDYALDADIATTTNLGVVQVGSGLVITPEGVLSTTSEDDNTFISIKLTSSNYNVTNKDSYIGATANNITITIPIGEFGRVYYVKNQSSGNIKVHASGTQTIDGQAFQTLGTNAGFMLVFDGTRWNII</sequence>
<dbReference type="EMBL" id="LR797194">
    <property type="protein sequence ID" value="CAB4193328.1"/>
    <property type="molecule type" value="Genomic_DNA"/>
</dbReference>